<dbReference type="EC" id="2.1.1.233" evidence="3 8"/>
<evidence type="ECO:0000256" key="7">
    <source>
        <dbReference type="ARBA" id="ARBA00022691"/>
    </source>
</evidence>
<dbReference type="InterPro" id="IPR007213">
    <property type="entry name" value="Ppm1/Ppm2/Tcmp"/>
</dbReference>
<evidence type="ECO:0000256" key="3">
    <source>
        <dbReference type="ARBA" id="ARBA00012834"/>
    </source>
</evidence>
<evidence type="ECO:0000256" key="2">
    <source>
        <dbReference type="ARBA" id="ARBA00010703"/>
    </source>
</evidence>
<dbReference type="PIRSF" id="PIRSF016305">
    <property type="entry name" value="LCM_mtfrase"/>
    <property type="match status" value="1"/>
</dbReference>
<dbReference type="InterPro" id="IPR016651">
    <property type="entry name" value="LCMT1"/>
</dbReference>
<organism evidence="10 11">
    <name type="scientific">Neonectria punicea</name>
    <dbReference type="NCBI Taxonomy" id="979145"/>
    <lineage>
        <taxon>Eukaryota</taxon>
        <taxon>Fungi</taxon>
        <taxon>Dikarya</taxon>
        <taxon>Ascomycota</taxon>
        <taxon>Pezizomycotina</taxon>
        <taxon>Sordariomycetes</taxon>
        <taxon>Hypocreomycetidae</taxon>
        <taxon>Hypocreales</taxon>
        <taxon>Nectriaceae</taxon>
        <taxon>Neonectria</taxon>
    </lineage>
</organism>
<keyword evidence="11" id="KW-1185">Reference proteome</keyword>
<protein>
    <recommendedName>
        <fullName evidence="4 8">Leucine carboxyl methyltransferase 1</fullName>
        <ecNumber evidence="3 8">2.1.1.233</ecNumber>
    </recommendedName>
</protein>
<dbReference type="GO" id="GO:0018423">
    <property type="term" value="F:protein C-terminal leucine carboxyl O-methyltransferase activity"/>
    <property type="evidence" value="ECO:0007669"/>
    <property type="project" value="UniProtKB-EC"/>
</dbReference>
<evidence type="ECO:0000256" key="5">
    <source>
        <dbReference type="ARBA" id="ARBA00022603"/>
    </source>
</evidence>
<dbReference type="PANTHER" id="PTHR13600">
    <property type="entry name" value="LEUCINE CARBOXYL METHYLTRANSFERASE"/>
    <property type="match status" value="1"/>
</dbReference>
<feature type="region of interest" description="Disordered" evidence="9">
    <location>
        <begin position="1"/>
        <end position="32"/>
    </location>
</feature>
<comment type="caution">
    <text evidence="10">The sequence shown here is derived from an EMBL/GenBank/DDBJ whole genome shotgun (WGS) entry which is preliminary data.</text>
</comment>
<feature type="region of interest" description="Disordered" evidence="9">
    <location>
        <begin position="203"/>
        <end position="227"/>
    </location>
</feature>
<sequence>MSAPSIPNLLSSLRDGRGGRPGRGRGRGAHGPSAAITHEAAIQGTDTDAAVSRLSAVDMGYLDDPYAPCFVQSVDGPSPRRLPIINRGTYARTTALDTLVDSFLADEDGVERGATEKQIVSLGAGTDTRPFRLFAQPGRSGLAYHEIDFATTSSKKLRTVQATPILRNILTGIMADENSSSWSSMPASGGKYYCHGADLRSLSDPIPNPDTEPGLDHEADSQSPEFTIPGLRTDIPTLLLSECCLCYLSPSEASRVLGFFTSRVRSLATVLYEPIKPDDAFGRMMVSNLAARRISMPTVGVYREPADQEARLRQAGFEMVHHMTIEDIWETWVAPEEKQRVDSLEGLDEVEEWKLLAGHYIVVWGSKGSGFGQCASAGGGA</sequence>
<evidence type="ECO:0000256" key="8">
    <source>
        <dbReference type="PIRNR" id="PIRNR016305"/>
    </source>
</evidence>
<dbReference type="Pfam" id="PF04072">
    <property type="entry name" value="LCM"/>
    <property type="match status" value="1"/>
</dbReference>
<gene>
    <name evidence="10" type="primary">PPM1</name>
    <name evidence="10" type="ORF">QQX98_003983</name>
</gene>
<evidence type="ECO:0000256" key="1">
    <source>
        <dbReference type="ARBA" id="ARBA00000724"/>
    </source>
</evidence>
<evidence type="ECO:0000256" key="9">
    <source>
        <dbReference type="SAM" id="MobiDB-lite"/>
    </source>
</evidence>
<comment type="function">
    <text evidence="8">Methylates the carboxyl group of the C-terminal leucine residue of protein phosphatase 2A catalytic subunits to form alpha-leucine ester residues.</text>
</comment>
<keyword evidence="6 8" id="KW-0808">Transferase</keyword>
<dbReference type="EMBL" id="JAZAVJ010000048">
    <property type="protein sequence ID" value="KAK7418363.1"/>
    <property type="molecule type" value="Genomic_DNA"/>
</dbReference>
<accession>A0ABR1HB32</accession>
<dbReference type="Proteomes" id="UP001498476">
    <property type="component" value="Unassembled WGS sequence"/>
</dbReference>
<evidence type="ECO:0000256" key="6">
    <source>
        <dbReference type="ARBA" id="ARBA00022679"/>
    </source>
</evidence>
<evidence type="ECO:0000256" key="4">
    <source>
        <dbReference type="ARBA" id="ARBA00017497"/>
    </source>
</evidence>
<dbReference type="Gene3D" id="3.40.50.150">
    <property type="entry name" value="Vaccinia Virus protein VP39"/>
    <property type="match status" value="1"/>
</dbReference>
<dbReference type="SUPFAM" id="SSF53335">
    <property type="entry name" value="S-adenosyl-L-methionine-dependent methyltransferases"/>
    <property type="match status" value="1"/>
</dbReference>
<comment type="catalytic activity">
    <reaction evidence="1 8">
        <text>[phosphatase 2A protein]-C-terminal L-leucine + S-adenosyl-L-methionine = [phosphatase 2A protein]-C-terminal L-leucine methyl ester + S-adenosyl-L-homocysteine</text>
        <dbReference type="Rhea" id="RHEA:48544"/>
        <dbReference type="Rhea" id="RHEA-COMP:12134"/>
        <dbReference type="Rhea" id="RHEA-COMP:12135"/>
        <dbReference type="ChEBI" id="CHEBI:57856"/>
        <dbReference type="ChEBI" id="CHEBI:59789"/>
        <dbReference type="ChEBI" id="CHEBI:90516"/>
        <dbReference type="ChEBI" id="CHEBI:90517"/>
        <dbReference type="EC" id="2.1.1.233"/>
    </reaction>
</comment>
<proteinExistence type="inferred from homology"/>
<evidence type="ECO:0000313" key="10">
    <source>
        <dbReference type="EMBL" id="KAK7418363.1"/>
    </source>
</evidence>
<dbReference type="InterPro" id="IPR029063">
    <property type="entry name" value="SAM-dependent_MTases_sf"/>
</dbReference>
<keyword evidence="5 8" id="KW-0489">Methyltransferase</keyword>
<dbReference type="PANTHER" id="PTHR13600:SF21">
    <property type="entry name" value="LEUCINE CARBOXYL METHYLTRANSFERASE 1"/>
    <property type="match status" value="1"/>
</dbReference>
<comment type="similarity">
    <text evidence="2 8">Belongs to the methyltransferase superfamily. LCMT family.</text>
</comment>
<evidence type="ECO:0000313" key="11">
    <source>
        <dbReference type="Proteomes" id="UP001498476"/>
    </source>
</evidence>
<name>A0ABR1HB32_9HYPO</name>
<dbReference type="GO" id="GO:0032259">
    <property type="term" value="P:methylation"/>
    <property type="evidence" value="ECO:0007669"/>
    <property type="project" value="UniProtKB-KW"/>
</dbReference>
<reference evidence="10 11" key="1">
    <citation type="journal article" date="2025" name="Microbiol. Resour. Announc.">
        <title>Draft genome sequences for Neonectria magnoliae and Neonectria punicea, canker pathogens of Liriodendron tulipifera and Acer saccharum in West Virginia.</title>
        <authorList>
            <person name="Petronek H.M."/>
            <person name="Kasson M.T."/>
            <person name="Metheny A.M."/>
            <person name="Stauder C.M."/>
            <person name="Lovett B."/>
            <person name="Lynch S.C."/>
            <person name="Garnas J.R."/>
            <person name="Kasson L.R."/>
            <person name="Stajich J.E."/>
        </authorList>
    </citation>
    <scope>NUCLEOTIDE SEQUENCE [LARGE SCALE GENOMIC DNA]</scope>
    <source>
        <strain evidence="10 11">NRRL 64653</strain>
    </source>
</reference>
<keyword evidence="7 8" id="KW-0949">S-adenosyl-L-methionine</keyword>